<dbReference type="Proteomes" id="UP001470230">
    <property type="component" value="Unassembled WGS sequence"/>
</dbReference>
<proteinExistence type="predicted"/>
<evidence type="ECO:0008006" key="4">
    <source>
        <dbReference type="Google" id="ProtNLM"/>
    </source>
</evidence>
<feature type="compositionally biased region" description="Polar residues" evidence="1">
    <location>
        <begin position="929"/>
        <end position="939"/>
    </location>
</feature>
<evidence type="ECO:0000313" key="2">
    <source>
        <dbReference type="EMBL" id="KAK8882168.1"/>
    </source>
</evidence>
<organism evidence="2 3">
    <name type="scientific">Tritrichomonas musculus</name>
    <dbReference type="NCBI Taxonomy" id="1915356"/>
    <lineage>
        <taxon>Eukaryota</taxon>
        <taxon>Metamonada</taxon>
        <taxon>Parabasalia</taxon>
        <taxon>Tritrichomonadida</taxon>
        <taxon>Tritrichomonadidae</taxon>
        <taxon>Tritrichomonas</taxon>
    </lineage>
</organism>
<protein>
    <recommendedName>
        <fullName evidence="4">Rap-GAP domain-containing protein</fullName>
    </recommendedName>
</protein>
<reference evidence="2 3" key="1">
    <citation type="submission" date="2024-04" db="EMBL/GenBank/DDBJ databases">
        <title>Tritrichomonas musculus Genome.</title>
        <authorList>
            <person name="Alves-Ferreira E."/>
            <person name="Grigg M."/>
            <person name="Lorenzi H."/>
            <person name="Galac M."/>
        </authorList>
    </citation>
    <scope>NUCLEOTIDE SEQUENCE [LARGE SCALE GENOMIC DNA]</scope>
    <source>
        <strain evidence="2 3">EAF2021</strain>
    </source>
</reference>
<comment type="caution">
    <text evidence="2">The sequence shown here is derived from an EMBL/GenBank/DDBJ whole genome shotgun (WGS) entry which is preliminary data.</text>
</comment>
<sequence>MLASDLEKSEFLISPNFSHPNAQKSVLVKYRHNGIKIAANAVLAVSKPINPNQPINERIFNWIIQACGYALRINDQRNSESFFQQSLILYLNWLKDFPFACELELKENYIRVLMLHLSQVFVNPSFNDVVTYIFINKIRSAFISSKQPFLNETWSVILKVLFYGNSELLKLKNLQVEDSTKMEFAKTTLDILYKCRIYPDDSFWSQFDNQLKELFQFPIFCTAWLSKFSELYMLRLKKQNDIHTTDEQLNYLNFIIQFYKKKVDTEFNETGKQEAFTTIVYTLSSFTKENTSILHKKWKIDEIKEMILPWFSLNVDWRRDEKMNVTHPLFLLIKMGEGQLYNQKDDQLDSIASTIVKKALSPEIKNDLYWFFPQYSYLFLVKNPKLLDEIKDDFIKYTKEFKNSEFSNDVELNTCICLILMLFIERYKNDPKIVDSLSQFFVTKTDNFSILLVSFVCLLFIKNSELFWSTYNSFLTNHKFDDVTDVFSLISFLSPHLNGPDFVNNLSINSNLWTFLYAPISNEFRERLILSLFFLSEGSDYFVVNPEDGATLIQYFIIKSNDVKTFPAFSNFFKMTRLSILCGGALNANQPLTENNDQTTSMKSLESFMTQSYIISVLDNNHLIIRHGLGSTIFEVDDSDSLFTNEDDDIEDYTPPTIENDDIFSEASSAYVSKCEPASELLEAVEKMDSLFLSNSDFVPYSPPKKRTNASAAHAFLCDSGFISSSSEKNIRRIPFSTMKNTVEAKIDLIEPTPKIKIPIIQVDEKSEIFSGNSEALQKLVQVDLQKVQTKVYKLEFVYSDNIMNLISMVEKYGFCILFNETGISLNHSCKDIKTNVIISLIPDNDYYIVDLMFSKNFDSLSPTAKRKLFGDHNFDDISFIIPNENLANFISLAAVIFYSSTPLSNENDENRISLPSTSPSVSASTSANEDQNTNNSSELDNHQSDTLISSLSSNSSTNFIKNEESFDEQFLGPELFVSGFKKRMIAISNEFEKTNQGKMPLLIEITQES</sequence>
<evidence type="ECO:0000313" key="3">
    <source>
        <dbReference type="Proteomes" id="UP001470230"/>
    </source>
</evidence>
<gene>
    <name evidence="2" type="ORF">M9Y10_044808</name>
</gene>
<keyword evidence="3" id="KW-1185">Reference proteome</keyword>
<accession>A0ABR2JUL6</accession>
<feature type="compositionally biased region" description="Low complexity" evidence="1">
    <location>
        <begin position="914"/>
        <end position="928"/>
    </location>
</feature>
<feature type="region of interest" description="Disordered" evidence="1">
    <location>
        <begin position="908"/>
        <end position="944"/>
    </location>
</feature>
<dbReference type="EMBL" id="JAPFFF010000009">
    <property type="protein sequence ID" value="KAK8882168.1"/>
    <property type="molecule type" value="Genomic_DNA"/>
</dbReference>
<evidence type="ECO:0000256" key="1">
    <source>
        <dbReference type="SAM" id="MobiDB-lite"/>
    </source>
</evidence>
<name>A0ABR2JUL6_9EUKA</name>